<gene>
    <name evidence="3" type="ORF">H8K55_00565</name>
</gene>
<proteinExistence type="predicted"/>
<comment type="caution">
    <text evidence="3">The sequence shown here is derived from an EMBL/GenBank/DDBJ whole genome shotgun (WGS) entry which is preliminary data.</text>
</comment>
<reference evidence="3 4" key="1">
    <citation type="submission" date="2020-08" db="EMBL/GenBank/DDBJ databases">
        <title>Novel species isolated from subtropical streams in China.</title>
        <authorList>
            <person name="Lu H."/>
        </authorList>
    </citation>
    <scope>NUCLEOTIDE SEQUENCE [LARGE SCALE GENOMIC DNA]</scope>
    <source>
        <strain evidence="3 4">LX15W</strain>
    </source>
</reference>
<protein>
    <submittedName>
        <fullName evidence="3">Uncharacterized protein</fullName>
    </submittedName>
</protein>
<accession>A0ABR6Y7C1</accession>
<dbReference type="EMBL" id="JACOGA010000001">
    <property type="protein sequence ID" value="MBC3872062.1"/>
    <property type="molecule type" value="Genomic_DNA"/>
</dbReference>
<evidence type="ECO:0000313" key="4">
    <source>
        <dbReference type="Proteomes" id="UP000624279"/>
    </source>
</evidence>
<feature type="chain" id="PRO_5045753764" evidence="2">
    <location>
        <begin position="27"/>
        <end position="347"/>
    </location>
</feature>
<keyword evidence="2" id="KW-0732">Signal</keyword>
<keyword evidence="4" id="KW-1185">Reference proteome</keyword>
<name>A0ABR6Y7C1_9BURK</name>
<sequence length="347" mass="39023">MTFQKMYIKSLIMFALLCGVMSSAFAHRDDGEFQILQARYGTAERNVDVTQTLKELASRDRTFRMGNESFGIDPHPNRIKTLRIYARSDRGEIRTFEYREGSLIDGSLFKGWGGGNWGRSGDYHGAWEDRGSKGSNAANRDNRDDGEYLILSARYGTEERNVDVTDRLKELARSDNNFRMGNRSFGIDPHPNRVKTLRIYARGNRGDVRTFEYIEGSVIDGALFKSWGRGNWGNRGDYKGGWGNGNGNERSQGNRRGDDALNESGQNAQLTIVSAYYGTESRKIDVSRAVRAYARDGRLELKVENDSLGGGDPVPGVVKTLWVTYSVNGGRTQTVRVEERGWLSLPR</sequence>
<evidence type="ECO:0000313" key="3">
    <source>
        <dbReference type="EMBL" id="MBC3872062.1"/>
    </source>
</evidence>
<dbReference type="RefSeq" id="WP_186940080.1">
    <property type="nucleotide sequence ID" value="NZ_JACOGA010000001.1"/>
</dbReference>
<evidence type="ECO:0000256" key="1">
    <source>
        <dbReference type="SAM" id="MobiDB-lite"/>
    </source>
</evidence>
<feature type="signal peptide" evidence="2">
    <location>
        <begin position="1"/>
        <end position="26"/>
    </location>
</feature>
<feature type="region of interest" description="Disordered" evidence="1">
    <location>
        <begin position="238"/>
        <end position="263"/>
    </location>
</feature>
<dbReference type="Proteomes" id="UP000624279">
    <property type="component" value="Unassembled WGS sequence"/>
</dbReference>
<evidence type="ECO:0000256" key="2">
    <source>
        <dbReference type="SAM" id="SignalP"/>
    </source>
</evidence>
<organism evidence="3 4">
    <name type="scientific">Undibacterium flavidum</name>
    <dbReference type="NCBI Taxonomy" id="2762297"/>
    <lineage>
        <taxon>Bacteria</taxon>
        <taxon>Pseudomonadati</taxon>
        <taxon>Pseudomonadota</taxon>
        <taxon>Betaproteobacteria</taxon>
        <taxon>Burkholderiales</taxon>
        <taxon>Oxalobacteraceae</taxon>
        <taxon>Undibacterium</taxon>
    </lineage>
</organism>